<keyword evidence="1" id="KW-0472">Membrane</keyword>
<sequence>MVRLTALYIATVSLLAASMATAQVVNDINYIAQKARAISATISIITLTSCGLLLINTGPYQTLINEIADID</sequence>
<name>A0AAE0XBA5_9PEZI</name>
<proteinExistence type="predicted"/>
<evidence type="ECO:0000313" key="4">
    <source>
        <dbReference type="Proteomes" id="UP001270362"/>
    </source>
</evidence>
<feature type="signal peptide" evidence="2">
    <location>
        <begin position="1"/>
        <end position="22"/>
    </location>
</feature>
<evidence type="ECO:0000256" key="2">
    <source>
        <dbReference type="SAM" id="SignalP"/>
    </source>
</evidence>
<keyword evidence="1" id="KW-1133">Transmembrane helix</keyword>
<evidence type="ECO:0000313" key="3">
    <source>
        <dbReference type="EMBL" id="KAK3689152.1"/>
    </source>
</evidence>
<feature type="transmembrane region" description="Helical" evidence="1">
    <location>
        <begin position="38"/>
        <end position="55"/>
    </location>
</feature>
<keyword evidence="4" id="KW-1185">Reference proteome</keyword>
<organism evidence="3 4">
    <name type="scientific">Podospora appendiculata</name>
    <dbReference type="NCBI Taxonomy" id="314037"/>
    <lineage>
        <taxon>Eukaryota</taxon>
        <taxon>Fungi</taxon>
        <taxon>Dikarya</taxon>
        <taxon>Ascomycota</taxon>
        <taxon>Pezizomycotina</taxon>
        <taxon>Sordariomycetes</taxon>
        <taxon>Sordariomycetidae</taxon>
        <taxon>Sordariales</taxon>
        <taxon>Podosporaceae</taxon>
        <taxon>Podospora</taxon>
    </lineage>
</organism>
<dbReference type="AlphaFoldDB" id="A0AAE0XBA5"/>
<protein>
    <submittedName>
        <fullName evidence="3">Uncharacterized protein</fullName>
    </submittedName>
</protein>
<gene>
    <name evidence="3" type="ORF">B0T22DRAFT_480371</name>
</gene>
<keyword evidence="1" id="KW-0812">Transmembrane</keyword>
<feature type="chain" id="PRO_5042162230" evidence="2">
    <location>
        <begin position="23"/>
        <end position="71"/>
    </location>
</feature>
<keyword evidence="2" id="KW-0732">Signal</keyword>
<reference evidence="3" key="1">
    <citation type="journal article" date="2023" name="Mol. Phylogenet. Evol.">
        <title>Genome-scale phylogeny and comparative genomics of the fungal order Sordariales.</title>
        <authorList>
            <person name="Hensen N."/>
            <person name="Bonometti L."/>
            <person name="Westerberg I."/>
            <person name="Brannstrom I.O."/>
            <person name="Guillou S."/>
            <person name="Cros-Aarteil S."/>
            <person name="Calhoun S."/>
            <person name="Haridas S."/>
            <person name="Kuo A."/>
            <person name="Mondo S."/>
            <person name="Pangilinan J."/>
            <person name="Riley R."/>
            <person name="LaButti K."/>
            <person name="Andreopoulos B."/>
            <person name="Lipzen A."/>
            <person name="Chen C."/>
            <person name="Yan M."/>
            <person name="Daum C."/>
            <person name="Ng V."/>
            <person name="Clum A."/>
            <person name="Steindorff A."/>
            <person name="Ohm R.A."/>
            <person name="Martin F."/>
            <person name="Silar P."/>
            <person name="Natvig D.O."/>
            <person name="Lalanne C."/>
            <person name="Gautier V."/>
            <person name="Ament-Velasquez S.L."/>
            <person name="Kruys A."/>
            <person name="Hutchinson M.I."/>
            <person name="Powell A.J."/>
            <person name="Barry K."/>
            <person name="Miller A.N."/>
            <person name="Grigoriev I.V."/>
            <person name="Debuchy R."/>
            <person name="Gladieux P."/>
            <person name="Hiltunen Thoren M."/>
            <person name="Johannesson H."/>
        </authorList>
    </citation>
    <scope>NUCLEOTIDE SEQUENCE</scope>
    <source>
        <strain evidence="3">CBS 314.62</strain>
    </source>
</reference>
<dbReference type="Proteomes" id="UP001270362">
    <property type="component" value="Unassembled WGS sequence"/>
</dbReference>
<accession>A0AAE0XBA5</accession>
<evidence type="ECO:0000256" key="1">
    <source>
        <dbReference type="SAM" id="Phobius"/>
    </source>
</evidence>
<dbReference type="EMBL" id="JAULSO010000002">
    <property type="protein sequence ID" value="KAK3689152.1"/>
    <property type="molecule type" value="Genomic_DNA"/>
</dbReference>
<reference evidence="3" key="2">
    <citation type="submission" date="2023-06" db="EMBL/GenBank/DDBJ databases">
        <authorList>
            <consortium name="Lawrence Berkeley National Laboratory"/>
            <person name="Haridas S."/>
            <person name="Hensen N."/>
            <person name="Bonometti L."/>
            <person name="Westerberg I."/>
            <person name="Brannstrom I.O."/>
            <person name="Guillou S."/>
            <person name="Cros-Aarteil S."/>
            <person name="Calhoun S."/>
            <person name="Kuo A."/>
            <person name="Mondo S."/>
            <person name="Pangilinan J."/>
            <person name="Riley R."/>
            <person name="Labutti K."/>
            <person name="Andreopoulos B."/>
            <person name="Lipzen A."/>
            <person name="Chen C."/>
            <person name="Yanf M."/>
            <person name="Daum C."/>
            <person name="Ng V."/>
            <person name="Clum A."/>
            <person name="Steindorff A."/>
            <person name="Ohm R."/>
            <person name="Martin F."/>
            <person name="Silar P."/>
            <person name="Natvig D."/>
            <person name="Lalanne C."/>
            <person name="Gautier V."/>
            <person name="Ament-Velasquez S.L."/>
            <person name="Kruys A."/>
            <person name="Hutchinson M.I."/>
            <person name="Powell A.J."/>
            <person name="Barry K."/>
            <person name="Miller A.N."/>
            <person name="Grigoriev I.V."/>
            <person name="Debuchy R."/>
            <person name="Gladieux P."/>
            <person name="Thoren M.H."/>
            <person name="Johannesson H."/>
        </authorList>
    </citation>
    <scope>NUCLEOTIDE SEQUENCE</scope>
    <source>
        <strain evidence="3">CBS 314.62</strain>
    </source>
</reference>
<comment type="caution">
    <text evidence="3">The sequence shown here is derived from an EMBL/GenBank/DDBJ whole genome shotgun (WGS) entry which is preliminary data.</text>
</comment>